<evidence type="ECO:0000256" key="1">
    <source>
        <dbReference type="SAM" id="MobiDB-lite"/>
    </source>
</evidence>
<dbReference type="EMBL" id="JACNJZ010000066">
    <property type="protein sequence ID" value="MBC8317045.1"/>
    <property type="molecule type" value="Genomic_DNA"/>
</dbReference>
<dbReference type="AlphaFoldDB" id="A0A8J6TF00"/>
<feature type="region of interest" description="Disordered" evidence="1">
    <location>
        <begin position="122"/>
        <end position="154"/>
    </location>
</feature>
<evidence type="ECO:0000313" key="2">
    <source>
        <dbReference type="EMBL" id="MBC8317045.1"/>
    </source>
</evidence>
<evidence type="ECO:0000313" key="3">
    <source>
        <dbReference type="Proteomes" id="UP000614424"/>
    </source>
</evidence>
<evidence type="ECO:0008006" key="4">
    <source>
        <dbReference type="Google" id="ProtNLM"/>
    </source>
</evidence>
<reference evidence="2 3" key="1">
    <citation type="submission" date="2020-08" db="EMBL/GenBank/DDBJ databases">
        <title>Bridging the membrane lipid divide: bacteria of the FCB group superphylum have the potential to synthesize archaeal ether lipids.</title>
        <authorList>
            <person name="Villanueva L."/>
            <person name="Von Meijenfeldt F.A.B."/>
            <person name="Westbye A.B."/>
            <person name="Yadav S."/>
            <person name="Hopmans E.C."/>
            <person name="Dutilh B.E."/>
            <person name="Sinninghe Damste J.S."/>
        </authorList>
    </citation>
    <scope>NUCLEOTIDE SEQUENCE [LARGE SCALE GENOMIC DNA]</scope>
    <source>
        <strain evidence="2">NIOZ-UU47</strain>
    </source>
</reference>
<organism evidence="2 3">
    <name type="scientific">Candidatus Desulfobia pelagia</name>
    <dbReference type="NCBI Taxonomy" id="2841692"/>
    <lineage>
        <taxon>Bacteria</taxon>
        <taxon>Pseudomonadati</taxon>
        <taxon>Thermodesulfobacteriota</taxon>
        <taxon>Desulfobulbia</taxon>
        <taxon>Desulfobulbales</taxon>
        <taxon>Desulfobulbaceae</taxon>
        <taxon>Candidatus Desulfobia</taxon>
    </lineage>
</organism>
<accession>A0A8J6TF00</accession>
<sequence>MYPFSLLLIIAFLFPAQVFAEEYLRGTVISVDQQKGEVVVQPIEYSSVHEDEQLVENKNIAVTVRLPGKHRMRQEHKNRMFQCPAPGQQIRIRGEFDTESDLFLASDIRGCGLRGGLDPTGIRGRLGRDCDKDRPHRKNFGRRCSPERHGQHPYALPEQINDVEQQLQNTGN</sequence>
<dbReference type="Proteomes" id="UP000614424">
    <property type="component" value="Unassembled WGS sequence"/>
</dbReference>
<name>A0A8J6TF00_9BACT</name>
<proteinExistence type="predicted"/>
<gene>
    <name evidence="2" type="ORF">H8E41_04005</name>
</gene>
<protein>
    <recommendedName>
        <fullName evidence="4">DUF5666 domain-containing protein</fullName>
    </recommendedName>
</protein>
<comment type="caution">
    <text evidence="2">The sequence shown here is derived from an EMBL/GenBank/DDBJ whole genome shotgun (WGS) entry which is preliminary data.</text>
</comment>